<dbReference type="CDD" id="cd19773">
    <property type="entry name" value="Bbox2_TRIM23_C-IX_rpt1"/>
    <property type="match status" value="1"/>
</dbReference>
<evidence type="ECO:0000259" key="15">
    <source>
        <dbReference type="PROSITE" id="PS50157"/>
    </source>
</evidence>
<name>A0A9C6XBK2_FRAOC</name>
<dbReference type="GO" id="GO:0008270">
    <property type="term" value="F:zinc ion binding"/>
    <property type="evidence" value="ECO:0007669"/>
    <property type="project" value="UniProtKB-KW"/>
</dbReference>
<dbReference type="OrthoDB" id="2011769at2759"/>
<feature type="domain" description="B box-type" evidence="14">
    <location>
        <begin position="117"/>
        <end position="163"/>
    </location>
</feature>
<protein>
    <recommendedName>
        <fullName evidence="3">RING-type E3 ubiquitin transferase</fullName>
        <ecNumber evidence="3">2.3.2.27</ecNumber>
    </recommendedName>
</protein>
<keyword evidence="4" id="KW-0808">Transferase</keyword>
<dbReference type="InterPro" id="IPR013087">
    <property type="entry name" value="Znf_C2H2_type"/>
</dbReference>
<dbReference type="FunFam" id="3.30.40.10:FF:000130">
    <property type="entry name" value="E3 ubiquitin-protein ligase TRIM23"/>
    <property type="match status" value="1"/>
</dbReference>
<dbReference type="InterPro" id="IPR027370">
    <property type="entry name" value="Znf-RING_euk"/>
</dbReference>
<dbReference type="EC" id="2.3.2.27" evidence="3"/>
<evidence type="ECO:0000256" key="8">
    <source>
        <dbReference type="ARBA" id="ARBA00022786"/>
    </source>
</evidence>
<evidence type="ECO:0000313" key="17">
    <source>
        <dbReference type="RefSeq" id="XP_052132633.1"/>
    </source>
</evidence>
<evidence type="ECO:0000259" key="14">
    <source>
        <dbReference type="PROSITE" id="PS50119"/>
    </source>
</evidence>
<keyword evidence="5" id="KW-0479">Metal-binding</keyword>
<dbReference type="InterPro" id="IPR001841">
    <property type="entry name" value="Znf_RING"/>
</dbReference>
<keyword evidence="10" id="KW-0342">GTP-binding</keyword>
<dbReference type="PROSITE" id="PS50157">
    <property type="entry name" value="ZINC_FINGER_C2H2_2"/>
    <property type="match status" value="1"/>
</dbReference>
<keyword evidence="6" id="KW-0547">Nucleotide-binding</keyword>
<evidence type="ECO:0000256" key="6">
    <source>
        <dbReference type="ARBA" id="ARBA00022741"/>
    </source>
</evidence>
<organism evidence="16 17">
    <name type="scientific">Frankliniella occidentalis</name>
    <name type="common">Western flower thrips</name>
    <name type="synonym">Euthrips occidentalis</name>
    <dbReference type="NCBI Taxonomy" id="133901"/>
    <lineage>
        <taxon>Eukaryota</taxon>
        <taxon>Metazoa</taxon>
        <taxon>Ecdysozoa</taxon>
        <taxon>Arthropoda</taxon>
        <taxon>Hexapoda</taxon>
        <taxon>Insecta</taxon>
        <taxon>Pterygota</taxon>
        <taxon>Neoptera</taxon>
        <taxon>Paraneoptera</taxon>
        <taxon>Thysanoptera</taxon>
        <taxon>Terebrantia</taxon>
        <taxon>Thripoidea</taxon>
        <taxon>Thripidae</taxon>
        <taxon>Frankliniella</taxon>
    </lineage>
</organism>
<dbReference type="AlphaFoldDB" id="A0A9C6XBK2"/>
<reference evidence="17" key="1">
    <citation type="submission" date="2025-08" db="UniProtKB">
        <authorList>
            <consortium name="RefSeq"/>
        </authorList>
    </citation>
    <scope>IDENTIFICATION</scope>
    <source>
        <tissue evidence="17">Whole organism</tissue>
    </source>
</reference>
<evidence type="ECO:0000313" key="16">
    <source>
        <dbReference type="Proteomes" id="UP000504606"/>
    </source>
</evidence>
<dbReference type="KEGG" id="foc:127752097"/>
<comment type="similarity">
    <text evidence="11">In the C-terminal section; belongs to the small GTPase superfamily. Arf family.</text>
</comment>
<evidence type="ECO:0000256" key="4">
    <source>
        <dbReference type="ARBA" id="ARBA00022679"/>
    </source>
</evidence>
<dbReference type="PROSITE" id="PS00518">
    <property type="entry name" value="ZF_RING_1"/>
    <property type="match status" value="1"/>
</dbReference>
<dbReference type="PANTHER" id="PTHR47156">
    <property type="entry name" value="PROTEIN CBG20824"/>
    <property type="match status" value="1"/>
</dbReference>
<dbReference type="GO" id="GO:0061630">
    <property type="term" value="F:ubiquitin protein ligase activity"/>
    <property type="evidence" value="ECO:0007669"/>
    <property type="project" value="UniProtKB-EC"/>
</dbReference>
<evidence type="ECO:0000256" key="1">
    <source>
        <dbReference type="ARBA" id="ARBA00000900"/>
    </source>
</evidence>
<keyword evidence="16" id="KW-1185">Reference proteome</keyword>
<dbReference type="InterPro" id="IPR013083">
    <property type="entry name" value="Znf_RING/FYVE/PHD"/>
</dbReference>
<dbReference type="GO" id="GO:0005525">
    <property type="term" value="F:GTP binding"/>
    <property type="evidence" value="ECO:0007669"/>
    <property type="project" value="UniProtKB-KW"/>
</dbReference>
<dbReference type="InterPro" id="IPR017907">
    <property type="entry name" value="Znf_RING_CS"/>
</dbReference>
<evidence type="ECO:0000256" key="5">
    <source>
        <dbReference type="ARBA" id="ARBA00022723"/>
    </source>
</evidence>
<dbReference type="Gene3D" id="3.30.160.60">
    <property type="entry name" value="Classic Zinc Finger"/>
    <property type="match status" value="1"/>
</dbReference>
<accession>A0A9C6XBK2</accession>
<dbReference type="PROSITE" id="PS50119">
    <property type="entry name" value="ZF_BBOX"/>
    <property type="match status" value="1"/>
</dbReference>
<evidence type="ECO:0000256" key="2">
    <source>
        <dbReference type="ARBA" id="ARBA00004906"/>
    </source>
</evidence>
<dbReference type="SUPFAM" id="SSF57850">
    <property type="entry name" value="RING/U-box"/>
    <property type="match status" value="1"/>
</dbReference>
<dbReference type="Pfam" id="PF00643">
    <property type="entry name" value="zf-B_box"/>
    <property type="match status" value="1"/>
</dbReference>
<evidence type="ECO:0000256" key="12">
    <source>
        <dbReference type="PROSITE-ProRule" id="PRU00024"/>
    </source>
</evidence>
<dbReference type="RefSeq" id="XP_052132633.1">
    <property type="nucleotide sequence ID" value="XM_052276673.1"/>
</dbReference>
<dbReference type="PANTHER" id="PTHR47156:SF10">
    <property type="entry name" value="E3 UBIQUITIN-PROTEIN LIGASE TRIM-21-RELATED"/>
    <property type="match status" value="1"/>
</dbReference>
<proteinExistence type="inferred from homology"/>
<dbReference type="GeneID" id="127752097"/>
<sequence>MDRCGASFMELSKLNSKNNVLECRVCEDVFSLQGDKVPRLLHCGHSVCHACLMRLPQKDSTIQCPFDRQPTPVGNSGVWGLKKNFSLLELLERLQHASDKAAISFFLSAEALELERKLAVNCDEDEQHVAVLYCTVCGSHLCEACSELTHSTRTLAKHRRVPLSEKPRLL</sequence>
<gene>
    <name evidence="17" type="primary">LOC127752097</name>
</gene>
<keyword evidence="9" id="KW-0862">Zinc</keyword>
<evidence type="ECO:0000256" key="9">
    <source>
        <dbReference type="ARBA" id="ARBA00022833"/>
    </source>
</evidence>
<feature type="domain" description="RING-type" evidence="13">
    <location>
        <begin position="23"/>
        <end position="68"/>
    </location>
</feature>
<evidence type="ECO:0000256" key="11">
    <source>
        <dbReference type="ARBA" id="ARBA00061142"/>
    </source>
</evidence>
<feature type="domain" description="C2H2-type" evidence="15">
    <location>
        <begin position="140"/>
        <end position="167"/>
    </location>
</feature>
<dbReference type="SMART" id="SM00184">
    <property type="entry name" value="RING"/>
    <property type="match status" value="1"/>
</dbReference>
<evidence type="ECO:0000256" key="7">
    <source>
        <dbReference type="ARBA" id="ARBA00022771"/>
    </source>
</evidence>
<evidence type="ECO:0000256" key="3">
    <source>
        <dbReference type="ARBA" id="ARBA00012483"/>
    </source>
</evidence>
<comment type="catalytic activity">
    <reaction evidence="1">
        <text>S-ubiquitinyl-[E2 ubiquitin-conjugating enzyme]-L-cysteine + [acceptor protein]-L-lysine = [E2 ubiquitin-conjugating enzyme]-L-cysteine + N(6)-ubiquitinyl-[acceptor protein]-L-lysine.</text>
        <dbReference type="EC" id="2.3.2.27"/>
    </reaction>
</comment>
<dbReference type="Gene3D" id="3.30.40.10">
    <property type="entry name" value="Zinc/RING finger domain, C3HC4 (zinc finger)"/>
    <property type="match status" value="1"/>
</dbReference>
<evidence type="ECO:0000256" key="10">
    <source>
        <dbReference type="ARBA" id="ARBA00023134"/>
    </source>
</evidence>
<dbReference type="Proteomes" id="UP000504606">
    <property type="component" value="Unplaced"/>
</dbReference>
<dbReference type="PROSITE" id="PS50089">
    <property type="entry name" value="ZF_RING_2"/>
    <property type="match status" value="1"/>
</dbReference>
<dbReference type="Pfam" id="PF13445">
    <property type="entry name" value="zf-RING_UBOX"/>
    <property type="match status" value="1"/>
</dbReference>
<dbReference type="InterPro" id="IPR000315">
    <property type="entry name" value="Znf_B-box"/>
</dbReference>
<evidence type="ECO:0000259" key="13">
    <source>
        <dbReference type="PROSITE" id="PS50089"/>
    </source>
</evidence>
<keyword evidence="8" id="KW-0833">Ubl conjugation pathway</keyword>
<comment type="pathway">
    <text evidence="2">Protein modification; protein ubiquitination.</text>
</comment>
<dbReference type="InterPro" id="IPR052667">
    <property type="entry name" value="E3_ubiquitin-ligase_RING"/>
</dbReference>
<keyword evidence="7 12" id="KW-0863">Zinc-finger</keyword>